<evidence type="ECO:0000313" key="4">
    <source>
        <dbReference type="Proteomes" id="UP001164459"/>
    </source>
</evidence>
<dbReference type="EMBL" id="CP114040">
    <property type="protein sequence ID" value="WAS98401.1"/>
    <property type="molecule type" value="Genomic_DNA"/>
</dbReference>
<dbReference type="PROSITE" id="PS50042">
    <property type="entry name" value="CNMP_BINDING_3"/>
    <property type="match status" value="1"/>
</dbReference>
<dbReference type="Pfam" id="PF00027">
    <property type="entry name" value="cNMP_binding"/>
    <property type="match status" value="1"/>
</dbReference>
<dbReference type="InterPro" id="IPR018490">
    <property type="entry name" value="cNMP-bd_dom_sf"/>
</dbReference>
<feature type="domain" description="Cyclic nucleotide-binding" evidence="1">
    <location>
        <begin position="276"/>
        <end position="391"/>
    </location>
</feature>
<dbReference type="InterPro" id="IPR015655">
    <property type="entry name" value="PP2C"/>
</dbReference>
<dbReference type="RefSeq" id="WP_269040767.1">
    <property type="nucleotide sequence ID" value="NZ_CP114040.1"/>
</dbReference>
<dbReference type="SUPFAM" id="SSF51206">
    <property type="entry name" value="cAMP-binding domain-like"/>
    <property type="match status" value="1"/>
</dbReference>
<evidence type="ECO:0000313" key="3">
    <source>
        <dbReference type="EMBL" id="WAS98401.1"/>
    </source>
</evidence>
<dbReference type="Pfam" id="PF13672">
    <property type="entry name" value="PP2C_2"/>
    <property type="match status" value="1"/>
</dbReference>
<evidence type="ECO:0000259" key="1">
    <source>
        <dbReference type="PROSITE" id="PS50042"/>
    </source>
</evidence>
<dbReference type="InterPro" id="IPR018488">
    <property type="entry name" value="cNMP-bd_CS"/>
</dbReference>
<dbReference type="InterPro" id="IPR036457">
    <property type="entry name" value="PPM-type-like_dom_sf"/>
</dbReference>
<dbReference type="SUPFAM" id="SSF81606">
    <property type="entry name" value="PP2C-like"/>
    <property type="match status" value="1"/>
</dbReference>
<dbReference type="PROSITE" id="PS00888">
    <property type="entry name" value="CNMP_BINDING_1"/>
    <property type="match status" value="1"/>
</dbReference>
<name>A0ABY7HGR1_9BACT</name>
<dbReference type="CDD" id="cd00143">
    <property type="entry name" value="PP2Cc"/>
    <property type="match status" value="1"/>
</dbReference>
<dbReference type="PANTHER" id="PTHR13832:SF827">
    <property type="entry name" value="PROTEIN PHOSPHATASE 1L"/>
    <property type="match status" value="1"/>
</dbReference>
<dbReference type="CDD" id="cd00038">
    <property type="entry name" value="CAP_ED"/>
    <property type="match status" value="1"/>
</dbReference>
<evidence type="ECO:0000259" key="2">
    <source>
        <dbReference type="PROSITE" id="PS51746"/>
    </source>
</evidence>
<dbReference type="InterPro" id="IPR000595">
    <property type="entry name" value="cNMP-bd_dom"/>
</dbReference>
<sequence length="477" mass="52624">MAMEIKHWAATDVGRKRSHNEDNFLIDKNLNLFIVADGMGGHASGEVASALAVHTIRDVVSRERDLLTRIGDFDATAQMELCTLLEYAVHSASERIYFKAQQEPEKRGMGTTVVALLIIGQRGFIAYVGDSRIYLSRNGVVYPLTEDHSLMNELIRSGKVRADEFAVSPYASFKNAMTRAVGVYEHVEVDILDFEILPGDAFLLCSDGLYDYLDDAEIASNLALSNIEDIPGRFIDLANSRGGKDNVTALAVQVRGDATRVAQLQFTVETLRRVKLFEGLTYQQLCKLMNISRVQACHKGEVLVREGEEAGDMFVVLDGRATLSRGGHHLVTVNAGFLLGETDLVGTDSARITITVEANGKLLRIGRRELQELMRRDHALASRLLWSLATELGRRLEDSQSQLAHAIGDNSERTMVVDVSETEPDADADVGVDVDTDETESFVETNPRGLVIPKLTKAEPELVEEIEEIEDVMDDGS</sequence>
<dbReference type="SMART" id="SM00332">
    <property type="entry name" value="PP2Cc"/>
    <property type="match status" value="1"/>
</dbReference>
<dbReference type="SMART" id="SM00100">
    <property type="entry name" value="cNMP"/>
    <property type="match status" value="1"/>
</dbReference>
<dbReference type="InterPro" id="IPR014710">
    <property type="entry name" value="RmlC-like_jellyroll"/>
</dbReference>
<keyword evidence="4" id="KW-1185">Reference proteome</keyword>
<feature type="domain" description="PPM-type phosphatase" evidence="2">
    <location>
        <begin position="6"/>
        <end position="254"/>
    </location>
</feature>
<reference evidence="3" key="1">
    <citation type="submission" date="2022-11" db="EMBL/GenBank/DDBJ databases">
        <title>Minimal conservation of predation-associated metabolite biosynthetic gene clusters underscores biosynthetic potential of Myxococcota including descriptions for ten novel species: Archangium lansinium sp. nov., Myxococcus landrumus sp. nov., Nannocystis bai.</title>
        <authorList>
            <person name="Ahearne A."/>
            <person name="Stevens C."/>
            <person name="Dowd S."/>
        </authorList>
    </citation>
    <scope>NUCLEOTIDE SEQUENCE</scope>
    <source>
        <strain evidence="3">Fl3</strain>
    </source>
</reference>
<accession>A0ABY7HGR1</accession>
<proteinExistence type="predicted"/>
<organism evidence="3 4">
    <name type="scientific">Nannocystis punicea</name>
    <dbReference type="NCBI Taxonomy" id="2995304"/>
    <lineage>
        <taxon>Bacteria</taxon>
        <taxon>Pseudomonadati</taxon>
        <taxon>Myxococcota</taxon>
        <taxon>Polyangia</taxon>
        <taxon>Nannocystales</taxon>
        <taxon>Nannocystaceae</taxon>
        <taxon>Nannocystis</taxon>
    </lineage>
</organism>
<dbReference type="SMART" id="SM00331">
    <property type="entry name" value="PP2C_SIG"/>
    <property type="match status" value="1"/>
</dbReference>
<gene>
    <name evidence="3" type="ORF">O0S08_19845</name>
</gene>
<dbReference type="Proteomes" id="UP001164459">
    <property type="component" value="Chromosome"/>
</dbReference>
<dbReference type="PROSITE" id="PS51746">
    <property type="entry name" value="PPM_2"/>
    <property type="match status" value="1"/>
</dbReference>
<protein>
    <submittedName>
        <fullName evidence="3">Protein phosphatase 2C domain-containing protein</fullName>
    </submittedName>
</protein>
<dbReference type="Gene3D" id="3.60.40.10">
    <property type="entry name" value="PPM-type phosphatase domain"/>
    <property type="match status" value="1"/>
</dbReference>
<dbReference type="PANTHER" id="PTHR13832">
    <property type="entry name" value="PROTEIN PHOSPHATASE 2C"/>
    <property type="match status" value="1"/>
</dbReference>
<dbReference type="Gene3D" id="2.60.120.10">
    <property type="entry name" value="Jelly Rolls"/>
    <property type="match status" value="1"/>
</dbReference>
<dbReference type="InterPro" id="IPR001932">
    <property type="entry name" value="PPM-type_phosphatase-like_dom"/>
</dbReference>